<dbReference type="EMBL" id="MW456555">
    <property type="protein sequence ID" value="QQP18490.1"/>
    <property type="molecule type" value="mRNA"/>
</dbReference>
<name>A0A7T8G1S2_9GENT</name>
<dbReference type="InterPro" id="IPR013154">
    <property type="entry name" value="ADH-like_N"/>
</dbReference>
<sequence>MAGKCAQEEHTVKAFGWAAREASGALSPYGFSRRATGERDVRVKILYCGICRTDAEMISDKFCFTKYPHVPGHEIVGVVSEVGNKVQKFKVGAKVGVTGIIGCCRTCYSCTNGLESYCPNVALTEAGEGGCSNFIVLDEDFVFRWPEKLPLDLGAPLLCAGAASYSPLKNFGLDKPGLHIGIAGLGGMGHVAVKFAKAFGAKVTVISTSDNKKEEAIKKYGADAFLNSSNPEQMRAAAGTLAAIVDTIPSPHSLVPLLDLLLPHGKVIVLGAPSEPFVLPVMPLLQGGRVVAGSSGASLKQIQEMLDFAAEHNIVADAEVIPIDYINTAIKRIEKGDIKYRFVVDIGNTLKSA</sequence>
<dbReference type="Pfam" id="PF08240">
    <property type="entry name" value="ADH_N"/>
    <property type="match status" value="1"/>
</dbReference>
<keyword evidence="2 5" id="KW-0479">Metal-binding</keyword>
<feature type="domain" description="Enoyl reductase (ER)" evidence="6">
    <location>
        <begin position="24"/>
        <end position="344"/>
    </location>
</feature>
<evidence type="ECO:0000256" key="1">
    <source>
        <dbReference type="ARBA" id="ARBA00001947"/>
    </source>
</evidence>
<reference evidence="7" key="1">
    <citation type="submission" date="2021-01" db="EMBL/GenBank/DDBJ databases">
        <authorList>
            <person name="Trenti F."/>
        </authorList>
    </citation>
    <scope>NUCLEOTIDE SEQUENCE</scope>
</reference>
<evidence type="ECO:0000313" key="7">
    <source>
        <dbReference type="EMBL" id="QQP18490.1"/>
    </source>
</evidence>
<evidence type="ECO:0000256" key="2">
    <source>
        <dbReference type="ARBA" id="ARBA00022723"/>
    </source>
</evidence>
<dbReference type="InterPro" id="IPR002328">
    <property type="entry name" value="ADH_Zn_CS"/>
</dbReference>
<comment type="cofactor">
    <cofactor evidence="1 5">
        <name>Zn(2+)</name>
        <dbReference type="ChEBI" id="CHEBI:29105"/>
    </cofactor>
</comment>
<dbReference type="InterPro" id="IPR011032">
    <property type="entry name" value="GroES-like_sf"/>
</dbReference>
<dbReference type="GO" id="GO:0016616">
    <property type="term" value="F:oxidoreductase activity, acting on the CH-OH group of donors, NAD or NADP as acceptor"/>
    <property type="evidence" value="ECO:0007669"/>
    <property type="project" value="InterPro"/>
</dbReference>
<dbReference type="Pfam" id="PF00107">
    <property type="entry name" value="ADH_zinc_N"/>
    <property type="match status" value="1"/>
</dbReference>
<dbReference type="GO" id="GO:0008270">
    <property type="term" value="F:zinc ion binding"/>
    <property type="evidence" value="ECO:0007669"/>
    <property type="project" value="InterPro"/>
</dbReference>
<dbReference type="InterPro" id="IPR020843">
    <property type="entry name" value="ER"/>
</dbReference>
<keyword evidence="3 5" id="KW-0862">Zinc</keyword>
<keyword evidence="4" id="KW-0560">Oxidoreductase</keyword>
<dbReference type="SUPFAM" id="SSF50129">
    <property type="entry name" value="GroES-like"/>
    <property type="match status" value="1"/>
</dbReference>
<dbReference type="AlphaFoldDB" id="A0A7T8G1S2"/>
<dbReference type="FunFam" id="3.40.50.720:FF:000022">
    <property type="entry name" value="Cinnamyl alcohol dehydrogenase"/>
    <property type="match status" value="1"/>
</dbReference>
<dbReference type="PROSITE" id="PS00059">
    <property type="entry name" value="ADH_ZINC"/>
    <property type="match status" value="1"/>
</dbReference>
<dbReference type="Gene3D" id="3.90.180.10">
    <property type="entry name" value="Medium-chain alcohol dehydrogenases, catalytic domain"/>
    <property type="match status" value="1"/>
</dbReference>
<proteinExistence type="evidence at transcript level"/>
<dbReference type="SUPFAM" id="SSF51735">
    <property type="entry name" value="NAD(P)-binding Rossmann-fold domains"/>
    <property type="match status" value="1"/>
</dbReference>
<evidence type="ECO:0000256" key="5">
    <source>
        <dbReference type="RuleBase" id="RU361277"/>
    </source>
</evidence>
<evidence type="ECO:0000256" key="4">
    <source>
        <dbReference type="ARBA" id="ARBA00023002"/>
    </source>
</evidence>
<dbReference type="SMART" id="SM00829">
    <property type="entry name" value="PKS_ER"/>
    <property type="match status" value="1"/>
</dbReference>
<evidence type="ECO:0000256" key="3">
    <source>
        <dbReference type="ARBA" id="ARBA00022833"/>
    </source>
</evidence>
<accession>A0A7T8G1S2</accession>
<dbReference type="InterPro" id="IPR036291">
    <property type="entry name" value="NAD(P)-bd_dom_sf"/>
</dbReference>
<gene>
    <name evidence="7" type="primary">DCS</name>
</gene>
<comment type="similarity">
    <text evidence="5">Belongs to the zinc-containing alcohol dehydrogenase family.</text>
</comment>
<organism evidence="7">
    <name type="scientific">Mitragyna speciosa</name>
    <dbReference type="NCBI Taxonomy" id="170351"/>
    <lineage>
        <taxon>Eukaryota</taxon>
        <taxon>Viridiplantae</taxon>
        <taxon>Streptophyta</taxon>
        <taxon>Embryophyta</taxon>
        <taxon>Tracheophyta</taxon>
        <taxon>Spermatophyta</taxon>
        <taxon>Magnoliopsida</taxon>
        <taxon>eudicotyledons</taxon>
        <taxon>Gunneridae</taxon>
        <taxon>Pentapetalae</taxon>
        <taxon>asterids</taxon>
        <taxon>lamiids</taxon>
        <taxon>Gentianales</taxon>
        <taxon>Rubiaceae</taxon>
        <taxon>Cinchonoideae</taxon>
        <taxon>Naucleeae</taxon>
        <taxon>Mitragyna</taxon>
    </lineage>
</organism>
<protein>
    <submittedName>
        <fullName evidence="7">Dihydrocorinantheine aldehyde synthase</fullName>
    </submittedName>
</protein>
<dbReference type="Gene3D" id="3.40.50.720">
    <property type="entry name" value="NAD(P)-binding Rossmann-like Domain"/>
    <property type="match status" value="1"/>
</dbReference>
<dbReference type="InterPro" id="IPR013149">
    <property type="entry name" value="ADH-like_C"/>
</dbReference>
<evidence type="ECO:0000259" key="6">
    <source>
        <dbReference type="SMART" id="SM00829"/>
    </source>
</evidence>
<dbReference type="InterPro" id="IPR047109">
    <property type="entry name" value="CAD-like"/>
</dbReference>
<dbReference type="CDD" id="cd05283">
    <property type="entry name" value="CAD1"/>
    <property type="match status" value="1"/>
</dbReference>
<dbReference type="PANTHER" id="PTHR42683">
    <property type="entry name" value="ALDEHYDE REDUCTASE"/>
    <property type="match status" value="1"/>
</dbReference>